<feature type="compositionally biased region" description="Polar residues" evidence="1">
    <location>
        <begin position="227"/>
        <end position="249"/>
    </location>
</feature>
<feature type="transmembrane region" description="Helical" evidence="2">
    <location>
        <begin position="140"/>
        <end position="162"/>
    </location>
</feature>
<keyword evidence="2" id="KW-0472">Membrane</keyword>
<feature type="region of interest" description="Disordered" evidence="1">
    <location>
        <begin position="224"/>
        <end position="249"/>
    </location>
</feature>
<sequence>MTITSTASEPVPHSPHERRFFRLIPWGMAHTVLMLWITGMAVILAGQNGHPAVHSRLLEIKPSLYASGLLAVLLAAGCHICRRCRRMQPLLSPRVTTFCVAAFMLGLLSFLLYAGLTASYAPPDSAFSKLEIPSVYIHEFSGGALVFSLVLPLGLLSLAASLQASRNHVPGIKDILVVLWCLLVPFLFIFLLRSPEPEGKSYSAPFHEQKLPINKEASGFIRGLSPRQENTVSPPNGTRTTSDARSLYP</sequence>
<proteinExistence type="predicted"/>
<evidence type="ECO:0000256" key="1">
    <source>
        <dbReference type="SAM" id="MobiDB-lite"/>
    </source>
</evidence>
<gene>
    <name evidence="3" type="ORF">Abiwalacus_18670</name>
</gene>
<feature type="transmembrane region" description="Helical" evidence="2">
    <location>
        <begin position="95"/>
        <end position="120"/>
    </location>
</feature>
<evidence type="ECO:0000313" key="4">
    <source>
        <dbReference type="Proteomes" id="UP001062263"/>
    </source>
</evidence>
<keyword evidence="2" id="KW-0812">Transmembrane</keyword>
<evidence type="ECO:0000256" key="2">
    <source>
        <dbReference type="SAM" id="Phobius"/>
    </source>
</evidence>
<keyword evidence="4" id="KW-1185">Reference proteome</keyword>
<dbReference type="RefSeq" id="WP_215434865.1">
    <property type="nucleotide sequence ID" value="NZ_AP025943.1"/>
</dbReference>
<organism evidence="3 4">
    <name type="scientific">Akkermansia biwaensis</name>
    <dbReference type="NCBI Taxonomy" id="2946555"/>
    <lineage>
        <taxon>Bacteria</taxon>
        <taxon>Pseudomonadati</taxon>
        <taxon>Verrucomicrobiota</taxon>
        <taxon>Verrucomicrobiia</taxon>
        <taxon>Verrucomicrobiales</taxon>
        <taxon>Akkermansiaceae</taxon>
        <taxon>Akkermansia</taxon>
    </lineage>
</organism>
<feature type="transmembrane region" description="Helical" evidence="2">
    <location>
        <begin position="23"/>
        <end position="44"/>
    </location>
</feature>
<evidence type="ECO:0000313" key="3">
    <source>
        <dbReference type="EMBL" id="BDL44293.1"/>
    </source>
</evidence>
<feature type="transmembrane region" description="Helical" evidence="2">
    <location>
        <begin position="64"/>
        <end position="83"/>
    </location>
</feature>
<dbReference type="Proteomes" id="UP001062263">
    <property type="component" value="Chromosome"/>
</dbReference>
<dbReference type="EMBL" id="AP025943">
    <property type="protein sequence ID" value="BDL44293.1"/>
    <property type="molecule type" value="Genomic_DNA"/>
</dbReference>
<name>A0ABN6QJA1_9BACT</name>
<feature type="transmembrane region" description="Helical" evidence="2">
    <location>
        <begin position="174"/>
        <end position="192"/>
    </location>
</feature>
<keyword evidence="2" id="KW-1133">Transmembrane helix</keyword>
<reference evidence="3" key="1">
    <citation type="submission" date="2022-06" db="EMBL/GenBank/DDBJ databases">
        <title>Akkermansia biwalacus sp. nov., an anaerobic mucin-degrading bacterium isolated from human intestine.</title>
        <authorList>
            <person name="Kobayashi Y."/>
            <person name="Inoue S."/>
            <person name="Kawahara T."/>
            <person name="Kohda N."/>
        </authorList>
    </citation>
    <scope>NUCLEOTIDE SEQUENCE</scope>
    <source>
        <strain evidence="3">WON2089</strain>
    </source>
</reference>
<accession>A0ABN6QJA1</accession>
<protein>
    <submittedName>
        <fullName evidence="3">Uncharacterized protein</fullName>
    </submittedName>
</protein>